<organism evidence="2">
    <name type="scientific">Oryza brachyantha</name>
    <name type="common">malo sina</name>
    <dbReference type="NCBI Taxonomy" id="4533"/>
    <lineage>
        <taxon>Eukaryota</taxon>
        <taxon>Viridiplantae</taxon>
        <taxon>Streptophyta</taxon>
        <taxon>Embryophyta</taxon>
        <taxon>Tracheophyta</taxon>
        <taxon>Spermatophyta</taxon>
        <taxon>Magnoliopsida</taxon>
        <taxon>Liliopsida</taxon>
        <taxon>Poales</taxon>
        <taxon>Poaceae</taxon>
        <taxon>BOP clade</taxon>
        <taxon>Oryzoideae</taxon>
        <taxon>Oryzeae</taxon>
        <taxon>Oryzinae</taxon>
        <taxon>Oryza</taxon>
    </lineage>
</organism>
<keyword evidence="1" id="KW-0472">Membrane</keyword>
<dbReference type="HOGENOM" id="CLU_3002654_0_0_1"/>
<accession>J3L026</accession>
<feature type="transmembrane region" description="Helical" evidence="1">
    <location>
        <begin position="12"/>
        <end position="30"/>
    </location>
</feature>
<proteinExistence type="predicted"/>
<keyword evidence="3" id="KW-1185">Reference proteome</keyword>
<dbReference type="EnsemblPlants" id="OB01G25820.1">
    <property type="protein sequence ID" value="OB01G25820.1"/>
    <property type="gene ID" value="OB01G25820"/>
</dbReference>
<name>J3L026_ORYBR</name>
<reference evidence="2" key="2">
    <citation type="submission" date="2013-04" db="UniProtKB">
        <authorList>
            <consortium name="EnsemblPlants"/>
        </authorList>
    </citation>
    <scope>IDENTIFICATION</scope>
</reference>
<reference evidence="2" key="1">
    <citation type="journal article" date="2013" name="Nat. Commun.">
        <title>Whole-genome sequencing of Oryza brachyantha reveals mechanisms underlying Oryza genome evolution.</title>
        <authorList>
            <person name="Chen J."/>
            <person name="Huang Q."/>
            <person name="Gao D."/>
            <person name="Wang J."/>
            <person name="Lang Y."/>
            <person name="Liu T."/>
            <person name="Li B."/>
            <person name="Bai Z."/>
            <person name="Luis Goicoechea J."/>
            <person name="Liang C."/>
            <person name="Chen C."/>
            <person name="Zhang W."/>
            <person name="Sun S."/>
            <person name="Liao Y."/>
            <person name="Zhang X."/>
            <person name="Yang L."/>
            <person name="Song C."/>
            <person name="Wang M."/>
            <person name="Shi J."/>
            <person name="Liu G."/>
            <person name="Liu J."/>
            <person name="Zhou H."/>
            <person name="Zhou W."/>
            <person name="Yu Q."/>
            <person name="An N."/>
            <person name="Chen Y."/>
            <person name="Cai Q."/>
            <person name="Wang B."/>
            <person name="Liu B."/>
            <person name="Min J."/>
            <person name="Huang Y."/>
            <person name="Wu H."/>
            <person name="Li Z."/>
            <person name="Zhang Y."/>
            <person name="Yin Y."/>
            <person name="Song W."/>
            <person name="Jiang J."/>
            <person name="Jackson S.A."/>
            <person name="Wing R.A."/>
            <person name="Wang J."/>
            <person name="Chen M."/>
        </authorList>
    </citation>
    <scope>NUCLEOTIDE SEQUENCE [LARGE SCALE GENOMIC DNA]</scope>
    <source>
        <strain evidence="2">cv. IRGC 101232</strain>
    </source>
</reference>
<dbReference type="AlphaFoldDB" id="J3L026"/>
<dbReference type="Gramene" id="OB01G25820.1">
    <property type="protein sequence ID" value="OB01G25820.1"/>
    <property type="gene ID" value="OB01G25820"/>
</dbReference>
<feature type="transmembrane region" description="Helical" evidence="1">
    <location>
        <begin position="36"/>
        <end position="56"/>
    </location>
</feature>
<evidence type="ECO:0000313" key="2">
    <source>
        <dbReference type="EnsemblPlants" id="OB01G25820.1"/>
    </source>
</evidence>
<evidence type="ECO:0000313" key="3">
    <source>
        <dbReference type="Proteomes" id="UP000006038"/>
    </source>
</evidence>
<protein>
    <submittedName>
        <fullName evidence="2">Uncharacterized protein</fullName>
    </submittedName>
</protein>
<keyword evidence="1" id="KW-1133">Transmembrane helix</keyword>
<dbReference type="Proteomes" id="UP000006038">
    <property type="component" value="Chromosome 1"/>
</dbReference>
<sequence length="57" mass="6841">FFIFIFFRFSRAGPCVVHFFFVFFVCRVIGGFFTWVVAFVPILGFFFLFFWCVGCVR</sequence>
<evidence type="ECO:0000256" key="1">
    <source>
        <dbReference type="SAM" id="Phobius"/>
    </source>
</evidence>
<keyword evidence="1" id="KW-0812">Transmembrane</keyword>